<evidence type="ECO:0000313" key="1">
    <source>
        <dbReference type="EMBL" id="SCE91429.1"/>
    </source>
</evidence>
<name>A0A1C4W5T0_9ACTN</name>
<dbReference type="RefSeq" id="WP_091043310.1">
    <property type="nucleotide sequence ID" value="NZ_FMCV01000004.1"/>
</dbReference>
<proteinExistence type="predicted"/>
<dbReference type="Proteomes" id="UP000198551">
    <property type="component" value="Unassembled WGS sequence"/>
</dbReference>
<evidence type="ECO:0000313" key="2">
    <source>
        <dbReference type="Proteomes" id="UP000198551"/>
    </source>
</evidence>
<accession>A0A1C4W5T0</accession>
<sequence length="366" mass="39157">MILGPVPAADLTDAQSAALRHVRRVALRDRPAALAVIAEHLAASGTTYRYEEVVAATTGYGRLTLNFHPDRVLRDGRTVVEALDEEGVYRSQFETGISNGGLTAYPGGDRDVWEQAMFGGAYQRPGVLPTERPKYGGLNLLDHADGACPRFGSCHLRLRPEVLARATFTFGDSHLQPAEVGTVDVFEPVFAALLTATAGTGVALGVAGMDTGALLRTLLRRRERESGRVGRALDDYVEAQVHGEISLARDVEALVVDPSFRGTDVGRRLAGIAARHGLALRFHSGFVLPAAAVDAAFRGPDIPPLALRVAAEFARPGEPLHAALVGRAAASVVREPQRWADRGPAAVTLQHLKQLWHVLVRFGVAA</sequence>
<organism evidence="1 2">
    <name type="scientific">Micromonospora marina</name>
    <dbReference type="NCBI Taxonomy" id="307120"/>
    <lineage>
        <taxon>Bacteria</taxon>
        <taxon>Bacillati</taxon>
        <taxon>Actinomycetota</taxon>
        <taxon>Actinomycetes</taxon>
        <taxon>Micromonosporales</taxon>
        <taxon>Micromonosporaceae</taxon>
        <taxon>Micromonospora</taxon>
    </lineage>
</organism>
<dbReference type="EMBL" id="FMCV01000004">
    <property type="protein sequence ID" value="SCE91429.1"/>
    <property type="molecule type" value="Genomic_DNA"/>
</dbReference>
<reference evidence="2" key="1">
    <citation type="submission" date="2016-06" db="EMBL/GenBank/DDBJ databases">
        <authorList>
            <person name="Varghese N."/>
        </authorList>
    </citation>
    <scope>NUCLEOTIDE SEQUENCE [LARGE SCALE GENOMIC DNA]</scope>
    <source>
        <strain evidence="2">DSM 45555</strain>
    </source>
</reference>
<dbReference type="Pfam" id="PF12294">
    <property type="entry name" value="DUF3626"/>
    <property type="match status" value="1"/>
</dbReference>
<dbReference type="AlphaFoldDB" id="A0A1C4W5T0"/>
<evidence type="ECO:0008006" key="3">
    <source>
        <dbReference type="Google" id="ProtNLM"/>
    </source>
</evidence>
<gene>
    <name evidence="1" type="ORF">GA0070215_104244</name>
</gene>
<protein>
    <recommendedName>
        <fullName evidence="3">DUF3626 domain-containing protein</fullName>
    </recommendedName>
</protein>
<keyword evidence="2" id="KW-1185">Reference proteome</keyword>
<dbReference type="InterPro" id="IPR022074">
    <property type="entry name" value="DUF3626"/>
</dbReference>